<gene>
    <name evidence="8" type="ORF">KXV57_007649</name>
</gene>
<evidence type="ECO:0000256" key="4">
    <source>
        <dbReference type="ARBA" id="ARBA00023136"/>
    </source>
</evidence>
<feature type="transmembrane region" description="Helical" evidence="6">
    <location>
        <begin position="102"/>
        <end position="122"/>
    </location>
</feature>
<feature type="transmembrane region" description="Helical" evidence="6">
    <location>
        <begin position="212"/>
        <end position="232"/>
    </location>
</feature>
<comment type="subcellular location">
    <subcellularLocation>
        <location evidence="1">Membrane</location>
        <topology evidence="1">Multi-pass membrane protein</topology>
    </subcellularLocation>
</comment>
<dbReference type="PANTHER" id="PTHR33048:SF114">
    <property type="entry name" value="MEMBRANE PROTEIN PTH11-LIKE, PUTATIVE (AFU_ORTHOLOGUE AFUA_7G06620)-RELATED"/>
    <property type="match status" value="1"/>
</dbReference>
<name>A0A8H4I0T0_ASPFM</name>
<evidence type="ECO:0000256" key="6">
    <source>
        <dbReference type="SAM" id="Phobius"/>
    </source>
</evidence>
<dbReference type="GO" id="GO:0016020">
    <property type="term" value="C:membrane"/>
    <property type="evidence" value="ECO:0007669"/>
    <property type="project" value="UniProtKB-SubCell"/>
</dbReference>
<evidence type="ECO:0000256" key="5">
    <source>
        <dbReference type="ARBA" id="ARBA00038359"/>
    </source>
</evidence>
<keyword evidence="2 6" id="KW-0812">Transmembrane</keyword>
<evidence type="ECO:0000313" key="8">
    <source>
        <dbReference type="EMBL" id="KAH1902065.1"/>
    </source>
</evidence>
<evidence type="ECO:0000256" key="1">
    <source>
        <dbReference type="ARBA" id="ARBA00004141"/>
    </source>
</evidence>
<accession>A0A8H4I0T0</accession>
<protein>
    <recommendedName>
        <fullName evidence="7">Rhodopsin domain-containing protein</fullName>
    </recommendedName>
</protein>
<dbReference type="AlphaFoldDB" id="A0A8H4I0T0"/>
<dbReference type="Pfam" id="PF20684">
    <property type="entry name" value="Fung_rhodopsin"/>
    <property type="match status" value="1"/>
</dbReference>
<evidence type="ECO:0000256" key="2">
    <source>
        <dbReference type="ARBA" id="ARBA00022692"/>
    </source>
</evidence>
<sequence>MKQPALIPGKTVESRVGEIFGISIAFTCTTVLIVALRIFTRLKYVNQLRSDDYIILGSLGPVIFYGIDLCLQTQFGLGYHINDLADPASFAGSLKLFYAAEIAYYVIVGVTKISLLIFYLRIFTTSSFNFLRKLSYVLLVAISLLTVIYVVVCVFQCRPIALAWDKGMKGTCINVTVFFYCHAGLNILADFCIYIMPMPLFWTVKRSAKERAALVGIFAVGGFVCLTGIIRLTSLKTAMTSLDPSWDNEPSAIWSCIEADTGVICASLPSLKPLFADVLGRVPRTQSYSRSNTSRNFGALTESQTGLHTHSRADVELSQNPRPYKIEHVVVRTDEFRVEHSDA</sequence>
<dbReference type="EMBL" id="JAIBSC010000062">
    <property type="protein sequence ID" value="KAH1902065.1"/>
    <property type="molecule type" value="Genomic_DNA"/>
</dbReference>
<evidence type="ECO:0000256" key="3">
    <source>
        <dbReference type="ARBA" id="ARBA00022989"/>
    </source>
</evidence>
<proteinExistence type="inferred from homology"/>
<reference evidence="8" key="1">
    <citation type="submission" date="2021-08" db="EMBL/GenBank/DDBJ databases">
        <title>Global Aspergillus fumigatus from environmental and clinical sources.</title>
        <authorList>
            <person name="Barber A."/>
            <person name="Sae-Ong T."/>
        </authorList>
    </citation>
    <scope>NUCLEOTIDE SEQUENCE</scope>
    <source>
        <strain evidence="8">NRZ-2016-071</strain>
    </source>
</reference>
<keyword evidence="3 6" id="KW-1133">Transmembrane helix</keyword>
<dbReference type="InterPro" id="IPR049326">
    <property type="entry name" value="Rhodopsin_dom_fungi"/>
</dbReference>
<feature type="transmembrane region" description="Helical" evidence="6">
    <location>
        <begin position="177"/>
        <end position="200"/>
    </location>
</feature>
<dbReference type="InterPro" id="IPR052337">
    <property type="entry name" value="SAT4-like"/>
</dbReference>
<evidence type="ECO:0000259" key="7">
    <source>
        <dbReference type="Pfam" id="PF20684"/>
    </source>
</evidence>
<organism evidence="8 9">
    <name type="scientific">Aspergillus fumigatus</name>
    <name type="common">Neosartorya fumigata</name>
    <dbReference type="NCBI Taxonomy" id="746128"/>
    <lineage>
        <taxon>Eukaryota</taxon>
        <taxon>Fungi</taxon>
        <taxon>Dikarya</taxon>
        <taxon>Ascomycota</taxon>
        <taxon>Pezizomycotina</taxon>
        <taxon>Eurotiomycetes</taxon>
        <taxon>Eurotiomycetidae</taxon>
        <taxon>Eurotiales</taxon>
        <taxon>Aspergillaceae</taxon>
        <taxon>Aspergillus</taxon>
        <taxon>Aspergillus subgen. Fumigati</taxon>
    </lineage>
</organism>
<feature type="transmembrane region" description="Helical" evidence="6">
    <location>
        <begin position="134"/>
        <end position="157"/>
    </location>
</feature>
<evidence type="ECO:0000313" key="9">
    <source>
        <dbReference type="Proteomes" id="UP000813423"/>
    </source>
</evidence>
<dbReference type="PANTHER" id="PTHR33048">
    <property type="entry name" value="PTH11-LIKE INTEGRAL MEMBRANE PROTEIN (AFU_ORTHOLOGUE AFUA_5G11245)"/>
    <property type="match status" value="1"/>
</dbReference>
<feature type="transmembrane region" description="Helical" evidence="6">
    <location>
        <begin position="20"/>
        <end position="39"/>
    </location>
</feature>
<feature type="domain" description="Rhodopsin" evidence="7">
    <location>
        <begin position="36"/>
        <end position="276"/>
    </location>
</feature>
<comment type="caution">
    <text evidence="8">The sequence shown here is derived from an EMBL/GenBank/DDBJ whole genome shotgun (WGS) entry which is preliminary data.</text>
</comment>
<comment type="similarity">
    <text evidence="5">Belongs to the SAT4 family.</text>
</comment>
<dbReference type="Proteomes" id="UP000813423">
    <property type="component" value="Unassembled WGS sequence"/>
</dbReference>
<keyword evidence="4 6" id="KW-0472">Membrane</keyword>